<dbReference type="RefSeq" id="WP_046141061.1">
    <property type="nucleotide sequence ID" value="NZ_LAJG01000001.1"/>
</dbReference>
<dbReference type="PATRIC" id="fig|361041.3.peg.103"/>
<proteinExistence type="predicted"/>
<dbReference type="OrthoDB" id="9807907at2"/>
<protein>
    <submittedName>
        <fullName evidence="1">Uncharacterized protein</fullName>
    </submittedName>
</protein>
<dbReference type="STRING" id="361041.VW35_00485"/>
<sequence length="180" mass="19947">MFSPLTGKPREKARIIRDAVTPDAVVRNFLKGEKVAEPLQYVHAQAHFQRKWLPIWYYARSTGISTDHLVEDLRSMVATHPSSRNAVVHRLRKTATAYKIHPGKSVALLAKIMAGEDVAASTPSERVALSNAIMGLPNGFERAEALKPVVLEMLDRTVEGSAVRSAIYRAACRLDELQFG</sequence>
<keyword evidence="2" id="KW-1185">Reference proteome</keyword>
<evidence type="ECO:0000313" key="1">
    <source>
        <dbReference type="EMBL" id="KKB82591.1"/>
    </source>
</evidence>
<accession>A0A0F5LJM5</accession>
<gene>
    <name evidence="1" type="ORF">VW35_00485</name>
</gene>
<name>A0A0F5LJM5_9HYPH</name>
<evidence type="ECO:0000313" key="2">
    <source>
        <dbReference type="Proteomes" id="UP000033514"/>
    </source>
</evidence>
<reference evidence="1 2" key="1">
    <citation type="submission" date="2015-03" db="EMBL/GenBank/DDBJ databases">
        <authorList>
            <person name="Hassan Y.I."/>
            <person name="Lepp D."/>
            <person name="Zhou T."/>
        </authorList>
    </citation>
    <scope>NUCLEOTIDE SEQUENCE [LARGE SCALE GENOMIC DNA]</scope>
    <source>
        <strain evidence="1 2">GH2-10</strain>
    </source>
</reference>
<dbReference type="EMBL" id="LAJG01000001">
    <property type="protein sequence ID" value="KKB82591.1"/>
    <property type="molecule type" value="Genomic_DNA"/>
</dbReference>
<dbReference type="Proteomes" id="UP000033514">
    <property type="component" value="Unassembled WGS sequence"/>
</dbReference>
<comment type="caution">
    <text evidence="1">The sequence shown here is derived from an EMBL/GenBank/DDBJ whole genome shotgun (WGS) entry which is preliminary data.</text>
</comment>
<organism evidence="1 2">
    <name type="scientific">Devosia soli</name>
    <dbReference type="NCBI Taxonomy" id="361041"/>
    <lineage>
        <taxon>Bacteria</taxon>
        <taxon>Pseudomonadati</taxon>
        <taxon>Pseudomonadota</taxon>
        <taxon>Alphaproteobacteria</taxon>
        <taxon>Hyphomicrobiales</taxon>
        <taxon>Devosiaceae</taxon>
        <taxon>Devosia</taxon>
    </lineage>
</organism>
<dbReference type="AlphaFoldDB" id="A0A0F5LJM5"/>